<dbReference type="PANTHER" id="PTHR48417:SF1">
    <property type="entry name" value="ATP SYNTHASE F1 SUBUNIT EPSILON"/>
    <property type="match status" value="1"/>
</dbReference>
<dbReference type="Pfam" id="PF04568">
    <property type="entry name" value="IATP"/>
    <property type="match status" value="1"/>
</dbReference>
<evidence type="ECO:0000256" key="5">
    <source>
        <dbReference type="ARBA" id="ARBA00023128"/>
    </source>
</evidence>
<protein>
    <recommendedName>
        <fullName evidence="8">Atpase inhibitor</fullName>
    </recommendedName>
</protein>
<feature type="compositionally biased region" description="Gly residues" evidence="6">
    <location>
        <begin position="8"/>
        <end position="31"/>
    </location>
</feature>
<evidence type="ECO:0000256" key="6">
    <source>
        <dbReference type="SAM" id="MobiDB-lite"/>
    </source>
</evidence>
<dbReference type="GO" id="GO:0042030">
    <property type="term" value="F:ATPase inhibitor activity"/>
    <property type="evidence" value="ECO:0007669"/>
    <property type="project" value="InterPro"/>
</dbReference>
<dbReference type="AlphaFoldDB" id="A0A2R5LE12"/>
<feature type="region of interest" description="Disordered" evidence="6">
    <location>
        <begin position="1"/>
        <end position="69"/>
    </location>
</feature>
<reference evidence="7" key="1">
    <citation type="submission" date="2018-03" db="EMBL/GenBank/DDBJ databases">
        <title>The relapsing fever spirochete Borrelia turicatae persists in the highly oxidative environment of its soft-bodied tick vector.</title>
        <authorList>
            <person name="Bourret T.J."/>
            <person name="Boyle W.K."/>
            <person name="Valenzuela J.G."/>
            <person name="Oliveira F."/>
            <person name="Lopez J.E."/>
        </authorList>
    </citation>
    <scope>NUCLEOTIDE SEQUENCE</scope>
    <source>
        <strain evidence="7">Kansas strain/isolate</strain>
        <tissue evidence="7">Salivary glands</tissue>
    </source>
</reference>
<dbReference type="GO" id="GO:0005739">
    <property type="term" value="C:mitochondrion"/>
    <property type="evidence" value="ECO:0007669"/>
    <property type="project" value="UniProtKB-SubCell"/>
</dbReference>
<evidence type="ECO:0008006" key="8">
    <source>
        <dbReference type="Google" id="ProtNLM"/>
    </source>
</evidence>
<evidence type="ECO:0000256" key="3">
    <source>
        <dbReference type="ARBA" id="ARBA00022946"/>
    </source>
</evidence>
<keyword evidence="4" id="KW-0175">Coiled coil</keyword>
<dbReference type="Gene3D" id="1.20.5.500">
    <property type="entry name" value="Single helix bin"/>
    <property type="match status" value="1"/>
</dbReference>
<evidence type="ECO:0000313" key="7">
    <source>
        <dbReference type="EMBL" id="MBY07764.1"/>
    </source>
</evidence>
<dbReference type="PANTHER" id="PTHR48417">
    <property type="entry name" value="ATP SYNTHASE F1 SUBUNIT EPSILON"/>
    <property type="match status" value="1"/>
</dbReference>
<proteinExistence type="inferred from homology"/>
<dbReference type="InterPro" id="IPR007648">
    <property type="entry name" value="ATPase_inhibitor_mt"/>
</dbReference>
<evidence type="ECO:0000256" key="1">
    <source>
        <dbReference type="ARBA" id="ARBA00004173"/>
    </source>
</evidence>
<sequence>MSQAGHQPGSGTGKGGGSGGSIREAGGGLGRMGAAKEEQHFRNVQQQQLDAIRKGQEEAKTKDTQKSGT</sequence>
<feature type="compositionally biased region" description="Basic and acidic residues" evidence="6">
    <location>
        <begin position="51"/>
        <end position="69"/>
    </location>
</feature>
<comment type="similarity">
    <text evidence="2">Belongs to the ATPase inhibitor family.</text>
</comment>
<accession>A0A2R5LE12</accession>
<keyword evidence="3" id="KW-0809">Transit peptide</keyword>
<dbReference type="EMBL" id="GGLE01003638">
    <property type="protein sequence ID" value="MBY07764.1"/>
    <property type="molecule type" value="Transcribed_RNA"/>
</dbReference>
<name>A0A2R5LE12_9ACAR</name>
<evidence type="ECO:0000256" key="4">
    <source>
        <dbReference type="ARBA" id="ARBA00023054"/>
    </source>
</evidence>
<comment type="subcellular location">
    <subcellularLocation>
        <location evidence="1">Mitochondrion</location>
    </subcellularLocation>
</comment>
<keyword evidence="5" id="KW-0496">Mitochondrion</keyword>
<evidence type="ECO:0000256" key="2">
    <source>
        <dbReference type="ARBA" id="ARBA00010901"/>
    </source>
</evidence>
<organism evidence="7">
    <name type="scientific">Ornithodoros turicata</name>
    <dbReference type="NCBI Taxonomy" id="34597"/>
    <lineage>
        <taxon>Eukaryota</taxon>
        <taxon>Metazoa</taxon>
        <taxon>Ecdysozoa</taxon>
        <taxon>Arthropoda</taxon>
        <taxon>Chelicerata</taxon>
        <taxon>Arachnida</taxon>
        <taxon>Acari</taxon>
        <taxon>Parasitiformes</taxon>
        <taxon>Ixodida</taxon>
        <taxon>Ixodoidea</taxon>
        <taxon>Argasidae</taxon>
        <taxon>Ornithodorinae</taxon>
        <taxon>Ornithodoros</taxon>
    </lineage>
</organism>
<dbReference type="SUPFAM" id="SSF64602">
    <property type="entry name" value="F1 ATPase inhibitor, IF1, C-terminal domain"/>
    <property type="match status" value="1"/>
</dbReference>